<evidence type="ECO:0000313" key="3">
    <source>
        <dbReference type="EMBL" id="KAH7116038.1"/>
    </source>
</evidence>
<accession>A0A9P9DB55</accession>
<evidence type="ECO:0000313" key="4">
    <source>
        <dbReference type="Proteomes" id="UP000700596"/>
    </source>
</evidence>
<keyword evidence="2" id="KW-0812">Transmembrane</keyword>
<feature type="transmembrane region" description="Helical" evidence="2">
    <location>
        <begin position="174"/>
        <end position="196"/>
    </location>
</feature>
<feature type="region of interest" description="Disordered" evidence="1">
    <location>
        <begin position="1"/>
        <end position="98"/>
    </location>
</feature>
<feature type="compositionally biased region" description="Low complexity" evidence="1">
    <location>
        <begin position="1"/>
        <end position="17"/>
    </location>
</feature>
<proteinExistence type="predicted"/>
<dbReference type="OrthoDB" id="5340195at2759"/>
<name>A0A9P9DB55_9PLEO</name>
<evidence type="ECO:0000256" key="2">
    <source>
        <dbReference type="SAM" id="Phobius"/>
    </source>
</evidence>
<feature type="transmembrane region" description="Helical" evidence="2">
    <location>
        <begin position="633"/>
        <end position="655"/>
    </location>
</feature>
<comment type="caution">
    <text evidence="3">The sequence shown here is derived from an EMBL/GenBank/DDBJ whole genome shotgun (WGS) entry which is preliminary data.</text>
</comment>
<feature type="transmembrane region" description="Helical" evidence="2">
    <location>
        <begin position="239"/>
        <end position="261"/>
    </location>
</feature>
<dbReference type="EMBL" id="JAGMWT010000015">
    <property type="protein sequence ID" value="KAH7116038.1"/>
    <property type="molecule type" value="Genomic_DNA"/>
</dbReference>
<evidence type="ECO:0000256" key="1">
    <source>
        <dbReference type="SAM" id="MobiDB-lite"/>
    </source>
</evidence>
<dbReference type="Proteomes" id="UP000700596">
    <property type="component" value="Unassembled WGS sequence"/>
</dbReference>
<dbReference type="AlphaFoldDB" id="A0A9P9DB55"/>
<keyword evidence="2" id="KW-1133">Transmembrane helix</keyword>
<protein>
    <submittedName>
        <fullName evidence="3">Uncharacterized protein</fullName>
    </submittedName>
</protein>
<dbReference type="PANTHER" id="PTHR35041:SF3">
    <property type="entry name" value="FORMYLMETHIONINE DEFORMYLASE-LIKE PROTEIN"/>
    <property type="match status" value="1"/>
</dbReference>
<gene>
    <name evidence="3" type="ORF">B0J11DRAFT_115838</name>
</gene>
<feature type="transmembrane region" description="Helical" evidence="2">
    <location>
        <begin position="133"/>
        <end position="154"/>
    </location>
</feature>
<reference evidence="3" key="1">
    <citation type="journal article" date="2021" name="Nat. Commun.">
        <title>Genetic determinants of endophytism in the Arabidopsis root mycobiome.</title>
        <authorList>
            <person name="Mesny F."/>
            <person name="Miyauchi S."/>
            <person name="Thiergart T."/>
            <person name="Pickel B."/>
            <person name="Atanasova L."/>
            <person name="Karlsson M."/>
            <person name="Huettel B."/>
            <person name="Barry K.W."/>
            <person name="Haridas S."/>
            <person name="Chen C."/>
            <person name="Bauer D."/>
            <person name="Andreopoulos W."/>
            <person name="Pangilinan J."/>
            <person name="LaButti K."/>
            <person name="Riley R."/>
            <person name="Lipzen A."/>
            <person name="Clum A."/>
            <person name="Drula E."/>
            <person name="Henrissat B."/>
            <person name="Kohler A."/>
            <person name="Grigoriev I.V."/>
            <person name="Martin F.M."/>
            <person name="Hacquard S."/>
        </authorList>
    </citation>
    <scope>NUCLEOTIDE SEQUENCE</scope>
    <source>
        <strain evidence="3">MPI-CAGE-CH-0243</strain>
    </source>
</reference>
<dbReference type="PANTHER" id="PTHR35041">
    <property type="entry name" value="MEDIATOR OF RNA POLYMERASE II TRANSCRIPTION SUBUNIT 1"/>
    <property type="match status" value="1"/>
</dbReference>
<sequence>MAGRGPRSPFSSRSTSPVAHRGLYDPYDPPVNSYEMSSNVRSPDADDIQEEPRFASPRLASPHQSHFRPSRTDVNSQYAPIRGRSGSREPPSWRDTPEPSMFSIGSLTTYKTADADTQALVDRRAGELAQWEIHWITPALIAALFVAGILGAMAHHVFYLKLDGQPAENQLKMIRYGTAMAFFVKSTLVGTVIMCYRQRIWHTFRKKAMTINAIDGLFSATEDPSQFFYNWEMIRNGKLATFMAACSWLIPLASVLSPASLTSDVRTSFNETTCDSVATLNFTHEALHNFRDETHFPGASLMFYNTTGNDTRAPGWFDYYDQPSKNAKRLATSSIYLGEAATNRNASIESCGIGWNCTYSLAFEGPGYKCDEASNDPSAPFKLNVFAPEGTFLYKASVDTGDYANPQIATGPKGIPLQSAPFPPLLGAFLHEPVLWVGYVVNTGKPYDPSSPYVKVWKTVHEPKIFKCVAYHTKYKFKMKFRGTVQNLTRESREFIRPLVETNFTLQGTNRTLVGPSENFIRPADKERYKLTASYHALNALIRNFLRGEISYEHPDNEAPYFLTKSDISETRLMEAKTSYAVSNLMDEIPEVYEDILVTLMSEPHLVVAQKLSVPCVKSRTVNVYVYHREGLWIGYAIAVGITFGFCIVGAWSIYQNGVASDTQFSRIMVTTRNPTIDRLSVGACLGGDPFPKELRETKLRFGVLLEEDPREGPLGQVEHCCFGTAGETKEIVKNGVYAGLKKYRRKEVEDGLLEEKEGLLDGNQEP</sequence>
<keyword evidence="4" id="KW-1185">Reference proteome</keyword>
<keyword evidence="2" id="KW-0472">Membrane</keyword>
<organism evidence="3 4">
    <name type="scientific">Dendryphion nanum</name>
    <dbReference type="NCBI Taxonomy" id="256645"/>
    <lineage>
        <taxon>Eukaryota</taxon>
        <taxon>Fungi</taxon>
        <taxon>Dikarya</taxon>
        <taxon>Ascomycota</taxon>
        <taxon>Pezizomycotina</taxon>
        <taxon>Dothideomycetes</taxon>
        <taxon>Pleosporomycetidae</taxon>
        <taxon>Pleosporales</taxon>
        <taxon>Torulaceae</taxon>
        <taxon>Dendryphion</taxon>
    </lineage>
</organism>